<name>A0ACB8X8B1_9TELE</name>
<evidence type="ECO:0000313" key="1">
    <source>
        <dbReference type="EMBL" id="KAI3376191.1"/>
    </source>
</evidence>
<reference evidence="1" key="1">
    <citation type="submission" date="2022-04" db="EMBL/GenBank/DDBJ databases">
        <title>Jade perch genome.</title>
        <authorList>
            <person name="Chao B."/>
        </authorList>
    </citation>
    <scope>NUCLEOTIDE SEQUENCE</scope>
    <source>
        <strain evidence="1">CB-2022</strain>
    </source>
</reference>
<proteinExistence type="predicted"/>
<sequence>MINAFCSLGQYMFNKLKNKGNNNDDYIRQKMREKLEECEEGSRIRSQNQHVSNSVFSTQAWTQSKKISSIVESDAMMFGDHITAEYAKRYRAIHDSRWEEFISSGALNTLKEARWNMPQVLPFNPKM</sequence>
<gene>
    <name evidence="1" type="ORF">L3Q82_016383</name>
</gene>
<organism evidence="1 2">
    <name type="scientific">Scortum barcoo</name>
    <name type="common">barcoo grunter</name>
    <dbReference type="NCBI Taxonomy" id="214431"/>
    <lineage>
        <taxon>Eukaryota</taxon>
        <taxon>Metazoa</taxon>
        <taxon>Chordata</taxon>
        <taxon>Craniata</taxon>
        <taxon>Vertebrata</taxon>
        <taxon>Euteleostomi</taxon>
        <taxon>Actinopterygii</taxon>
        <taxon>Neopterygii</taxon>
        <taxon>Teleostei</taxon>
        <taxon>Neoteleostei</taxon>
        <taxon>Acanthomorphata</taxon>
        <taxon>Eupercaria</taxon>
        <taxon>Centrarchiformes</taxon>
        <taxon>Terapontoidei</taxon>
        <taxon>Terapontidae</taxon>
        <taxon>Scortum</taxon>
    </lineage>
</organism>
<comment type="caution">
    <text evidence="1">The sequence shown here is derived from an EMBL/GenBank/DDBJ whole genome shotgun (WGS) entry which is preliminary data.</text>
</comment>
<dbReference type="EMBL" id="CM041532">
    <property type="protein sequence ID" value="KAI3376191.1"/>
    <property type="molecule type" value="Genomic_DNA"/>
</dbReference>
<protein>
    <submittedName>
        <fullName evidence="1">Uncharacterized protein</fullName>
    </submittedName>
</protein>
<accession>A0ACB8X8B1</accession>
<dbReference type="Proteomes" id="UP000831701">
    <property type="component" value="Chromosome 2"/>
</dbReference>
<evidence type="ECO:0000313" key="2">
    <source>
        <dbReference type="Proteomes" id="UP000831701"/>
    </source>
</evidence>
<keyword evidence="2" id="KW-1185">Reference proteome</keyword>